<dbReference type="RefSeq" id="WP_281794146.1">
    <property type="nucleotide sequence ID" value="NZ_BSDR01000001.1"/>
</dbReference>
<organism evidence="1 2">
    <name type="scientific">Desulforhabdus amnigena</name>
    <dbReference type="NCBI Taxonomy" id="40218"/>
    <lineage>
        <taxon>Bacteria</taxon>
        <taxon>Pseudomonadati</taxon>
        <taxon>Thermodesulfobacteriota</taxon>
        <taxon>Syntrophobacteria</taxon>
        <taxon>Syntrophobacterales</taxon>
        <taxon>Syntrophobacteraceae</taxon>
        <taxon>Desulforhabdus</taxon>
    </lineage>
</organism>
<dbReference type="PANTHER" id="PTHR37530:SF1">
    <property type="entry name" value="OUTER MEMBRANE PROTEIN SLP"/>
    <property type="match status" value="1"/>
</dbReference>
<dbReference type="GO" id="GO:0019867">
    <property type="term" value="C:outer membrane"/>
    <property type="evidence" value="ECO:0007669"/>
    <property type="project" value="InterPro"/>
</dbReference>
<sequence>MFWDNITFAFEGTADRPCKGLDLIREFNALHRLGGYRRSAGVFLALVILLGCAPAISPQLRKEAAVDIPFGEVLRDPERYVGKTFIWGGTILDARNTPEGTMLKVLQKPMDFQSRPRDVDRSEGRFLALDKRYLDPAIYAEGRTVTVAGELVGKRVLPLGDIDYAYPLLAVKEINLWPKEPPTPYYYYPYYPYPYWGWRYYWWP</sequence>
<comment type="caution">
    <text evidence="1">The sequence shown here is derived from an EMBL/GenBank/DDBJ whole genome shotgun (WGS) entry which is preliminary data.</text>
</comment>
<name>A0A9W6D2N1_9BACT</name>
<evidence type="ECO:0000313" key="2">
    <source>
        <dbReference type="Proteomes" id="UP001144372"/>
    </source>
</evidence>
<dbReference type="PANTHER" id="PTHR37530">
    <property type="entry name" value="OUTER MEMBRANE PROTEIN SLP"/>
    <property type="match status" value="1"/>
</dbReference>
<evidence type="ECO:0000313" key="1">
    <source>
        <dbReference type="EMBL" id="GLI34740.1"/>
    </source>
</evidence>
<dbReference type="Pfam" id="PF03843">
    <property type="entry name" value="Slp"/>
    <property type="match status" value="1"/>
</dbReference>
<accession>A0A9W6D2N1</accession>
<proteinExistence type="predicted"/>
<evidence type="ECO:0008006" key="3">
    <source>
        <dbReference type="Google" id="ProtNLM"/>
    </source>
</evidence>
<dbReference type="AlphaFoldDB" id="A0A9W6D2N1"/>
<keyword evidence="2" id="KW-1185">Reference proteome</keyword>
<dbReference type="InterPro" id="IPR004658">
    <property type="entry name" value="OMP_Slp"/>
</dbReference>
<reference evidence="1" key="1">
    <citation type="submission" date="2022-12" db="EMBL/GenBank/DDBJ databases">
        <title>Reference genome sequencing for broad-spectrum identification of bacterial and archaeal isolates by mass spectrometry.</title>
        <authorList>
            <person name="Sekiguchi Y."/>
            <person name="Tourlousse D.M."/>
        </authorList>
    </citation>
    <scope>NUCLEOTIDE SEQUENCE</scope>
    <source>
        <strain evidence="1">ASRB1</strain>
    </source>
</reference>
<dbReference type="Proteomes" id="UP001144372">
    <property type="component" value="Unassembled WGS sequence"/>
</dbReference>
<dbReference type="EMBL" id="BSDR01000001">
    <property type="protein sequence ID" value="GLI34740.1"/>
    <property type="molecule type" value="Genomic_DNA"/>
</dbReference>
<protein>
    <recommendedName>
        <fullName evidence="3">Slp family lipoprotein</fullName>
    </recommendedName>
</protein>
<gene>
    <name evidence="1" type="ORF">DAMNIGENAA_21730</name>
</gene>